<accession>X0XAX2</accession>
<feature type="non-terminal residue" evidence="1">
    <location>
        <position position="243"/>
    </location>
</feature>
<organism evidence="1">
    <name type="scientific">marine sediment metagenome</name>
    <dbReference type="NCBI Taxonomy" id="412755"/>
    <lineage>
        <taxon>unclassified sequences</taxon>
        <taxon>metagenomes</taxon>
        <taxon>ecological metagenomes</taxon>
    </lineage>
</organism>
<sequence length="243" mass="27789">LRAFRTLKGVQLPRRWPLGQRLPELKQKQIFPTGAEAKTPKAEARGGWLDYSDDAIWAMQPDSTIPRWHWTNIEHGCPIHGKEIYRERAYYPWSMDSSFPWRWKIRCPVGNEEYPSNDFAQGDMTSGEFPDDGIGGACLYEGQQYGFIAELCQFYCRRMMMVTPSCAAAYVSTGDRRYAHKALVALCRLAEEYAYLATMTQHRHRNRVSQVERFGQGLFAEGPCLGSSGFNTYPIEQPGQLIS</sequence>
<dbReference type="EMBL" id="BARS01048185">
    <property type="protein sequence ID" value="GAG33818.1"/>
    <property type="molecule type" value="Genomic_DNA"/>
</dbReference>
<proteinExistence type="predicted"/>
<gene>
    <name evidence="1" type="ORF">S01H1_72271</name>
</gene>
<reference evidence="1" key="1">
    <citation type="journal article" date="2014" name="Front. Microbiol.">
        <title>High frequency of phylogenetically diverse reductive dehalogenase-homologous genes in deep subseafloor sedimentary metagenomes.</title>
        <authorList>
            <person name="Kawai M."/>
            <person name="Futagami T."/>
            <person name="Toyoda A."/>
            <person name="Takaki Y."/>
            <person name="Nishi S."/>
            <person name="Hori S."/>
            <person name="Arai W."/>
            <person name="Tsubouchi T."/>
            <person name="Morono Y."/>
            <person name="Uchiyama I."/>
            <person name="Ito T."/>
            <person name="Fujiyama A."/>
            <person name="Inagaki F."/>
            <person name="Takami H."/>
        </authorList>
    </citation>
    <scope>NUCLEOTIDE SEQUENCE</scope>
    <source>
        <strain evidence="1">Expedition CK06-06</strain>
    </source>
</reference>
<protein>
    <submittedName>
        <fullName evidence="1">Uncharacterized protein</fullName>
    </submittedName>
</protein>
<comment type="caution">
    <text evidence="1">The sequence shown here is derived from an EMBL/GenBank/DDBJ whole genome shotgun (WGS) entry which is preliminary data.</text>
</comment>
<feature type="non-terminal residue" evidence="1">
    <location>
        <position position="1"/>
    </location>
</feature>
<evidence type="ECO:0000313" key="1">
    <source>
        <dbReference type="EMBL" id="GAG33818.1"/>
    </source>
</evidence>
<dbReference type="AlphaFoldDB" id="X0XAX2"/>
<dbReference type="Gene3D" id="1.50.10.100">
    <property type="entry name" value="Chondroitin AC/alginate lyase"/>
    <property type="match status" value="1"/>
</dbReference>
<name>X0XAX2_9ZZZZ</name>
<dbReference type="InterPro" id="IPR008929">
    <property type="entry name" value="Chondroitin_lyas"/>
</dbReference>